<gene>
    <name evidence="1" type="ORF">K458DRAFT_320321</name>
</gene>
<organism evidence="1 2">
    <name type="scientific">Lentithecium fluviatile CBS 122367</name>
    <dbReference type="NCBI Taxonomy" id="1168545"/>
    <lineage>
        <taxon>Eukaryota</taxon>
        <taxon>Fungi</taxon>
        <taxon>Dikarya</taxon>
        <taxon>Ascomycota</taxon>
        <taxon>Pezizomycotina</taxon>
        <taxon>Dothideomycetes</taxon>
        <taxon>Pleosporomycetidae</taxon>
        <taxon>Pleosporales</taxon>
        <taxon>Massarineae</taxon>
        <taxon>Lentitheciaceae</taxon>
        <taxon>Lentithecium</taxon>
    </lineage>
</organism>
<dbReference type="OrthoDB" id="3770800at2759"/>
<protein>
    <submittedName>
        <fullName evidence="1">Uncharacterized protein</fullName>
    </submittedName>
</protein>
<dbReference type="EMBL" id="MU005625">
    <property type="protein sequence ID" value="KAF2677187.1"/>
    <property type="molecule type" value="Genomic_DNA"/>
</dbReference>
<feature type="non-terminal residue" evidence="1">
    <location>
        <position position="1"/>
    </location>
</feature>
<name>A0A6G1IG27_9PLEO</name>
<accession>A0A6G1IG27</accession>
<reference evidence="1" key="1">
    <citation type="journal article" date="2020" name="Stud. Mycol.">
        <title>101 Dothideomycetes genomes: a test case for predicting lifestyles and emergence of pathogens.</title>
        <authorList>
            <person name="Haridas S."/>
            <person name="Albert R."/>
            <person name="Binder M."/>
            <person name="Bloem J."/>
            <person name="Labutti K."/>
            <person name="Salamov A."/>
            <person name="Andreopoulos B."/>
            <person name="Baker S."/>
            <person name="Barry K."/>
            <person name="Bills G."/>
            <person name="Bluhm B."/>
            <person name="Cannon C."/>
            <person name="Castanera R."/>
            <person name="Culley D."/>
            <person name="Daum C."/>
            <person name="Ezra D."/>
            <person name="Gonzalez J."/>
            <person name="Henrissat B."/>
            <person name="Kuo A."/>
            <person name="Liang C."/>
            <person name="Lipzen A."/>
            <person name="Lutzoni F."/>
            <person name="Magnuson J."/>
            <person name="Mondo S."/>
            <person name="Nolan M."/>
            <person name="Ohm R."/>
            <person name="Pangilinan J."/>
            <person name="Park H.-J."/>
            <person name="Ramirez L."/>
            <person name="Alfaro M."/>
            <person name="Sun H."/>
            <person name="Tritt A."/>
            <person name="Yoshinaga Y."/>
            <person name="Zwiers L.-H."/>
            <person name="Turgeon B."/>
            <person name="Goodwin S."/>
            <person name="Spatafora J."/>
            <person name="Crous P."/>
            <person name="Grigoriev I."/>
        </authorList>
    </citation>
    <scope>NUCLEOTIDE SEQUENCE</scope>
    <source>
        <strain evidence="1">CBS 122367</strain>
    </source>
</reference>
<proteinExistence type="predicted"/>
<dbReference type="Proteomes" id="UP000799291">
    <property type="component" value="Unassembled WGS sequence"/>
</dbReference>
<evidence type="ECO:0000313" key="2">
    <source>
        <dbReference type="Proteomes" id="UP000799291"/>
    </source>
</evidence>
<keyword evidence="2" id="KW-1185">Reference proteome</keyword>
<dbReference type="AlphaFoldDB" id="A0A6G1IG27"/>
<evidence type="ECO:0000313" key="1">
    <source>
        <dbReference type="EMBL" id="KAF2677187.1"/>
    </source>
</evidence>
<sequence>LAKRGCFSTGQDWGGNEAAAKSAAYEACAGTLATSGAYPDDFRTYCKNIGQKMKVDFTLKKISSGSRSIASAECVDGLYKEINGCSHGGRTAYTNWEYT</sequence>